<accession>A0A5J4SS95</accession>
<comment type="caution">
    <text evidence="2">The sequence shown here is derived from an EMBL/GenBank/DDBJ whole genome shotgun (WGS) entry which is preliminary data.</text>
</comment>
<protein>
    <submittedName>
        <fullName evidence="2">Uncharacterized protein</fullName>
    </submittedName>
</protein>
<gene>
    <name evidence="2" type="ORF">EZS27_003836</name>
</gene>
<proteinExistence type="predicted"/>
<sequence>MFPFDVTDFQAGRINKVDTDSRTHPASFQKQHQGKNYLLL</sequence>
<dbReference type="EMBL" id="SNRY01000062">
    <property type="protein sequence ID" value="KAA6348692.1"/>
    <property type="molecule type" value="Genomic_DNA"/>
</dbReference>
<reference evidence="2" key="1">
    <citation type="submission" date="2019-03" db="EMBL/GenBank/DDBJ databases">
        <title>Single cell metagenomics reveals metabolic interactions within the superorganism composed of flagellate Streblomastix strix and complex community of Bacteroidetes bacteria on its surface.</title>
        <authorList>
            <person name="Treitli S.C."/>
            <person name="Kolisko M."/>
            <person name="Husnik F."/>
            <person name="Keeling P."/>
            <person name="Hampl V."/>
        </authorList>
    </citation>
    <scope>NUCLEOTIDE SEQUENCE</scope>
    <source>
        <strain evidence="2">STM</strain>
    </source>
</reference>
<dbReference type="AlphaFoldDB" id="A0A5J4SS95"/>
<organism evidence="2">
    <name type="scientific">termite gut metagenome</name>
    <dbReference type="NCBI Taxonomy" id="433724"/>
    <lineage>
        <taxon>unclassified sequences</taxon>
        <taxon>metagenomes</taxon>
        <taxon>organismal metagenomes</taxon>
    </lineage>
</organism>
<feature type="region of interest" description="Disordered" evidence="1">
    <location>
        <begin position="16"/>
        <end position="35"/>
    </location>
</feature>
<evidence type="ECO:0000313" key="2">
    <source>
        <dbReference type="EMBL" id="KAA6348692.1"/>
    </source>
</evidence>
<evidence type="ECO:0000256" key="1">
    <source>
        <dbReference type="SAM" id="MobiDB-lite"/>
    </source>
</evidence>
<name>A0A5J4SS95_9ZZZZ</name>